<name>A0A5B7CWD9_PORTR</name>
<proteinExistence type="predicted"/>
<sequence>MRKHVPGPLPRGNKPGINNELNFGQSKTSLHYTSTSILVVMQSDASLNILPLTLPIHQYVDPTILINK</sequence>
<feature type="region of interest" description="Disordered" evidence="1">
    <location>
        <begin position="1"/>
        <end position="20"/>
    </location>
</feature>
<evidence type="ECO:0000313" key="3">
    <source>
        <dbReference type="Proteomes" id="UP000324222"/>
    </source>
</evidence>
<organism evidence="2 3">
    <name type="scientific">Portunus trituberculatus</name>
    <name type="common">Swimming crab</name>
    <name type="synonym">Neptunus trituberculatus</name>
    <dbReference type="NCBI Taxonomy" id="210409"/>
    <lineage>
        <taxon>Eukaryota</taxon>
        <taxon>Metazoa</taxon>
        <taxon>Ecdysozoa</taxon>
        <taxon>Arthropoda</taxon>
        <taxon>Crustacea</taxon>
        <taxon>Multicrustacea</taxon>
        <taxon>Malacostraca</taxon>
        <taxon>Eumalacostraca</taxon>
        <taxon>Eucarida</taxon>
        <taxon>Decapoda</taxon>
        <taxon>Pleocyemata</taxon>
        <taxon>Brachyura</taxon>
        <taxon>Eubrachyura</taxon>
        <taxon>Portunoidea</taxon>
        <taxon>Portunidae</taxon>
        <taxon>Portuninae</taxon>
        <taxon>Portunus</taxon>
    </lineage>
</organism>
<gene>
    <name evidence="2" type="ORF">E2C01_006454</name>
</gene>
<accession>A0A5B7CWD9</accession>
<reference evidence="2 3" key="1">
    <citation type="submission" date="2019-05" db="EMBL/GenBank/DDBJ databases">
        <title>Another draft genome of Portunus trituberculatus and its Hox gene families provides insights of decapod evolution.</title>
        <authorList>
            <person name="Jeong J.-H."/>
            <person name="Song I."/>
            <person name="Kim S."/>
            <person name="Choi T."/>
            <person name="Kim D."/>
            <person name="Ryu S."/>
            <person name="Kim W."/>
        </authorList>
    </citation>
    <scope>NUCLEOTIDE SEQUENCE [LARGE SCALE GENOMIC DNA]</scope>
    <source>
        <tissue evidence="2">Muscle</tissue>
    </source>
</reference>
<protein>
    <submittedName>
        <fullName evidence="2">Uncharacterized protein</fullName>
    </submittedName>
</protein>
<keyword evidence="3" id="KW-1185">Reference proteome</keyword>
<comment type="caution">
    <text evidence="2">The sequence shown here is derived from an EMBL/GenBank/DDBJ whole genome shotgun (WGS) entry which is preliminary data.</text>
</comment>
<dbReference type="EMBL" id="VSRR010000300">
    <property type="protein sequence ID" value="MPC13710.1"/>
    <property type="molecule type" value="Genomic_DNA"/>
</dbReference>
<evidence type="ECO:0000256" key="1">
    <source>
        <dbReference type="SAM" id="MobiDB-lite"/>
    </source>
</evidence>
<dbReference type="AlphaFoldDB" id="A0A5B7CWD9"/>
<dbReference type="Proteomes" id="UP000324222">
    <property type="component" value="Unassembled WGS sequence"/>
</dbReference>
<evidence type="ECO:0000313" key="2">
    <source>
        <dbReference type="EMBL" id="MPC13710.1"/>
    </source>
</evidence>